<dbReference type="Proteomes" id="UP000238701">
    <property type="component" value="Unassembled WGS sequence"/>
</dbReference>
<sequence length="107" mass="12101">MRKKSRMRAPPWKSGASAPRKRSEINAGFSPGGYSPIDGWVPHPYPRSLRIGWEKRERLEATTGLGGVPYPFAFFAKGWERTSRTVRDNRGRAALQRRVPARTDSGF</sequence>
<accession>A0A2U3L9M4</accession>
<reference evidence="3" key="1">
    <citation type="submission" date="2018-02" db="EMBL/GenBank/DDBJ databases">
        <authorList>
            <person name="Hausmann B."/>
        </authorList>
    </citation>
    <scope>NUCLEOTIDE SEQUENCE [LARGE SCALE GENOMIC DNA]</scope>
    <source>
        <strain evidence="3">Peat soil MAG SbA1</strain>
    </source>
</reference>
<proteinExistence type="predicted"/>
<protein>
    <submittedName>
        <fullName evidence="2">Uncharacterized protein</fullName>
    </submittedName>
</protein>
<dbReference type="AlphaFoldDB" id="A0A2U3L9M4"/>
<dbReference type="EMBL" id="OMOD01000182">
    <property type="protein sequence ID" value="SPF48439.1"/>
    <property type="molecule type" value="Genomic_DNA"/>
</dbReference>
<evidence type="ECO:0000256" key="1">
    <source>
        <dbReference type="SAM" id="MobiDB-lite"/>
    </source>
</evidence>
<organism evidence="2 3">
    <name type="scientific">Candidatus Sulfotelmatobacter kueseliae</name>
    <dbReference type="NCBI Taxonomy" id="2042962"/>
    <lineage>
        <taxon>Bacteria</taxon>
        <taxon>Pseudomonadati</taxon>
        <taxon>Acidobacteriota</taxon>
        <taxon>Terriglobia</taxon>
        <taxon>Terriglobales</taxon>
        <taxon>Candidatus Korobacteraceae</taxon>
        <taxon>Candidatus Sulfotelmatobacter</taxon>
    </lineage>
</organism>
<name>A0A2U3L9M4_9BACT</name>
<evidence type="ECO:0000313" key="3">
    <source>
        <dbReference type="Proteomes" id="UP000238701"/>
    </source>
</evidence>
<gene>
    <name evidence="2" type="ORF">SBA1_840002</name>
</gene>
<feature type="region of interest" description="Disordered" evidence="1">
    <location>
        <begin position="1"/>
        <end position="41"/>
    </location>
</feature>
<evidence type="ECO:0000313" key="2">
    <source>
        <dbReference type="EMBL" id="SPF48439.1"/>
    </source>
</evidence>